<comment type="caution">
    <text evidence="2">The sequence shown here is derived from an EMBL/GenBank/DDBJ whole genome shotgun (WGS) entry which is preliminary data.</text>
</comment>
<evidence type="ECO:0000313" key="2">
    <source>
        <dbReference type="EMBL" id="KAK9036772.1"/>
    </source>
</evidence>
<evidence type="ECO:0000256" key="1">
    <source>
        <dbReference type="SAM" id="MobiDB-lite"/>
    </source>
</evidence>
<reference evidence="2 3" key="1">
    <citation type="journal article" date="2024" name="G3 (Bethesda)">
        <title>Genome assembly of Hibiscus sabdariffa L. provides insights into metabolisms of medicinal natural products.</title>
        <authorList>
            <person name="Kim T."/>
        </authorList>
    </citation>
    <scope>NUCLEOTIDE SEQUENCE [LARGE SCALE GENOMIC DNA]</scope>
    <source>
        <strain evidence="2">TK-2024</strain>
        <tissue evidence="2">Old leaves</tissue>
    </source>
</reference>
<feature type="region of interest" description="Disordered" evidence="1">
    <location>
        <begin position="1"/>
        <end position="36"/>
    </location>
</feature>
<protein>
    <submittedName>
        <fullName evidence="2">Uncharacterized protein</fullName>
    </submittedName>
</protein>
<proteinExistence type="predicted"/>
<dbReference type="Proteomes" id="UP001396334">
    <property type="component" value="Unassembled WGS sequence"/>
</dbReference>
<feature type="region of interest" description="Disordered" evidence="1">
    <location>
        <begin position="49"/>
        <end position="69"/>
    </location>
</feature>
<sequence length="286" mass="30904">MENPSLNTNPSNVVPQGGCGSGSVGEPGYSTRGRPPNVVVIDGLPRLVERPGSPIPQGLQPESKRGRRTTELMNNTNIVRCKTWWIRVLEREMTRWIVKGIRGMLYQEEEHVHSTQIGALVRNTKSADKLGSRFIALSEEHEKVIDLENDSLTVGFMDSEVEAQVIEPKEVREKVGIGNMSSRLHVGNEASGVVEGRSLRTINVIDGGLVSVGKERAEVLNVAAKGKVIAVASELPAGKHKAVMVVDADGGRVTKSTKGRVRPVSIRGEKLRNGSKLQLGVQGGEA</sequence>
<gene>
    <name evidence="2" type="ORF">V6N11_021700</name>
</gene>
<accession>A0ABR2THS7</accession>
<evidence type="ECO:0000313" key="3">
    <source>
        <dbReference type="Proteomes" id="UP001396334"/>
    </source>
</evidence>
<feature type="compositionally biased region" description="Polar residues" evidence="1">
    <location>
        <begin position="1"/>
        <end position="12"/>
    </location>
</feature>
<organism evidence="2 3">
    <name type="scientific">Hibiscus sabdariffa</name>
    <name type="common">roselle</name>
    <dbReference type="NCBI Taxonomy" id="183260"/>
    <lineage>
        <taxon>Eukaryota</taxon>
        <taxon>Viridiplantae</taxon>
        <taxon>Streptophyta</taxon>
        <taxon>Embryophyta</taxon>
        <taxon>Tracheophyta</taxon>
        <taxon>Spermatophyta</taxon>
        <taxon>Magnoliopsida</taxon>
        <taxon>eudicotyledons</taxon>
        <taxon>Gunneridae</taxon>
        <taxon>Pentapetalae</taxon>
        <taxon>rosids</taxon>
        <taxon>malvids</taxon>
        <taxon>Malvales</taxon>
        <taxon>Malvaceae</taxon>
        <taxon>Malvoideae</taxon>
        <taxon>Hibiscus</taxon>
    </lineage>
</organism>
<keyword evidence="3" id="KW-1185">Reference proteome</keyword>
<dbReference type="EMBL" id="JBBPBN010000005">
    <property type="protein sequence ID" value="KAK9036772.1"/>
    <property type="molecule type" value="Genomic_DNA"/>
</dbReference>
<name>A0ABR2THS7_9ROSI</name>